<dbReference type="InterPro" id="IPR002750">
    <property type="entry name" value="CobE/GbiG_C"/>
</dbReference>
<dbReference type="Pfam" id="PF01890">
    <property type="entry name" value="CbiG_C"/>
    <property type="match status" value="1"/>
</dbReference>
<evidence type="ECO:0000259" key="2">
    <source>
        <dbReference type="Pfam" id="PF11760"/>
    </source>
</evidence>
<evidence type="ECO:0000259" key="3">
    <source>
        <dbReference type="Pfam" id="PF11761"/>
    </source>
</evidence>
<dbReference type="PANTHER" id="PTHR37477:SF1">
    <property type="entry name" value="COBALT-PRECORRIN-5A HYDROLASE"/>
    <property type="match status" value="1"/>
</dbReference>
<organism evidence="4 5">
    <name type="scientific">Geodia barretti</name>
    <name type="common">Barrett's horny sponge</name>
    <dbReference type="NCBI Taxonomy" id="519541"/>
    <lineage>
        <taxon>Eukaryota</taxon>
        <taxon>Metazoa</taxon>
        <taxon>Porifera</taxon>
        <taxon>Demospongiae</taxon>
        <taxon>Heteroscleromorpha</taxon>
        <taxon>Tetractinellida</taxon>
        <taxon>Astrophorina</taxon>
        <taxon>Geodiidae</taxon>
        <taxon>Geodia</taxon>
    </lineage>
</organism>
<dbReference type="Gene3D" id="3.40.50.11220">
    <property type="match status" value="1"/>
</dbReference>
<feature type="domain" description="Cobalamin synthesis G N-terminal" evidence="2">
    <location>
        <begin position="64"/>
        <end position="143"/>
    </location>
</feature>
<dbReference type="InterPro" id="IPR021745">
    <property type="entry name" value="CbiG_mid"/>
</dbReference>
<gene>
    <name evidence="4" type="ORF">GBAR_LOCUS6601</name>
</gene>
<dbReference type="GO" id="GO:0016787">
    <property type="term" value="F:hydrolase activity"/>
    <property type="evidence" value="ECO:0007669"/>
    <property type="project" value="UniProtKB-KW"/>
</dbReference>
<dbReference type="SUPFAM" id="SSF159664">
    <property type="entry name" value="CobE/GbiG C-terminal domain-like"/>
    <property type="match status" value="1"/>
</dbReference>
<dbReference type="Gene3D" id="3.30.420.180">
    <property type="entry name" value="CobE/GbiG C-terminal domain"/>
    <property type="match status" value="1"/>
</dbReference>
<dbReference type="AlphaFoldDB" id="A0AA35RED6"/>
<dbReference type="EMBL" id="CASHTH010000998">
    <property type="protein sequence ID" value="CAI8009915.1"/>
    <property type="molecule type" value="Genomic_DNA"/>
</dbReference>
<name>A0AA35RED6_GEOBA</name>
<keyword evidence="4" id="KW-0378">Hydrolase</keyword>
<feature type="domain" description="Cobalamin biosynthesis central region" evidence="3">
    <location>
        <begin position="149"/>
        <end position="241"/>
    </location>
</feature>
<proteinExistence type="predicted"/>
<dbReference type="Proteomes" id="UP001174909">
    <property type="component" value="Unassembled WGS sequence"/>
</dbReference>
<sequence>MPDPDAASNQTAIIAVSRPGAVLARRLAASMSDAALYLERRTGEDSSDGIDRHQYYDLPLRPVIQDLFTRYGALVVFLPVGAAVRLLAPVLGSKRQDPAVVCVDDAGRYAVSVLSGHVGGADALAHRVADAIGARAIVTSASDALAVTAIDLVGRDAGWRVEASPTDLTRAAAAVVNGDPVALWLDPETGAAWPDGTPLSENIFPVASLSDLRDPGYTAVLIVSDRLLDIETGRPLITYRPPTLVAGVGCRRGVAEDHLRGLLQDTLRTNRLAIRSLKQLATADIKADEAGIIALAETLDVNVAIYDAVQLNAVPANQPNPAGTAAGLHRPTPSAAHDLLGVFGVAEPAAMLASGADGVIVPRTKSDRATIAVARIPSAKGNAPELAAMDEPETVALGEALLAAAQREIGKGNLHEGAGLVWEATMEALAAAAERCGRPCRNRDEALAFVNYLDDTAADPADEIYTHRNLAAFSVADSYREEYRGEASSLGDPELRWDSDDFATRLQSVRRFVRSLNERTAGSRAP</sequence>
<dbReference type="InterPro" id="IPR052553">
    <property type="entry name" value="CbiG_hydrolase"/>
</dbReference>
<dbReference type="Pfam" id="PF11760">
    <property type="entry name" value="CbiG_N"/>
    <property type="match status" value="1"/>
</dbReference>
<reference evidence="4" key="1">
    <citation type="submission" date="2023-03" db="EMBL/GenBank/DDBJ databases">
        <authorList>
            <person name="Steffen K."/>
            <person name="Cardenas P."/>
        </authorList>
    </citation>
    <scope>NUCLEOTIDE SEQUENCE</scope>
</reference>
<comment type="caution">
    <text evidence="4">The sequence shown here is derived from an EMBL/GenBank/DDBJ whole genome shotgun (WGS) entry which is preliminary data.</text>
</comment>
<dbReference type="SUPFAM" id="SSF159672">
    <property type="entry name" value="CbiG N-terminal domain-like"/>
    <property type="match status" value="1"/>
</dbReference>
<evidence type="ECO:0000259" key="1">
    <source>
        <dbReference type="Pfam" id="PF01890"/>
    </source>
</evidence>
<keyword evidence="5" id="KW-1185">Reference proteome</keyword>
<accession>A0AA35RED6</accession>
<dbReference type="InterPro" id="IPR038029">
    <property type="entry name" value="GbiG_N_sf"/>
</dbReference>
<evidence type="ECO:0000313" key="4">
    <source>
        <dbReference type="EMBL" id="CAI8009915.1"/>
    </source>
</evidence>
<dbReference type="InterPro" id="IPR036518">
    <property type="entry name" value="CobE/GbiG_C_sf"/>
</dbReference>
<protein>
    <submittedName>
        <fullName evidence="4">Cobalt-precorrin-5A hydrolase</fullName>
    </submittedName>
</protein>
<evidence type="ECO:0000313" key="5">
    <source>
        <dbReference type="Proteomes" id="UP001174909"/>
    </source>
</evidence>
<dbReference type="InterPro" id="IPR021744">
    <property type="entry name" value="CbiG_N"/>
</dbReference>
<dbReference type="PANTHER" id="PTHR37477">
    <property type="entry name" value="COBALT-PRECORRIN-5A HYDROLASE"/>
    <property type="match status" value="1"/>
</dbReference>
<feature type="domain" description="CobE/GbiG C-terminal" evidence="1">
    <location>
        <begin position="244"/>
        <end position="374"/>
    </location>
</feature>
<dbReference type="Pfam" id="PF11761">
    <property type="entry name" value="CbiG_mid"/>
    <property type="match status" value="1"/>
</dbReference>